<dbReference type="OrthoDB" id="583824at2"/>
<evidence type="ECO:0000313" key="2">
    <source>
        <dbReference type="EMBL" id="GGM39344.1"/>
    </source>
</evidence>
<proteinExistence type="predicted"/>
<dbReference type="AlphaFoldDB" id="A0A917TUT4"/>
<dbReference type="Proteomes" id="UP000618460">
    <property type="component" value="Unassembled WGS sequence"/>
</dbReference>
<keyword evidence="3" id="KW-1185">Reference proteome</keyword>
<comment type="caution">
    <text evidence="2">The sequence shown here is derived from an EMBL/GenBank/DDBJ whole genome shotgun (WGS) entry which is preliminary data.</text>
</comment>
<organism evidence="2 3">
    <name type="scientific">Paraliobacillus quinghaiensis</name>
    <dbReference type="NCBI Taxonomy" id="470815"/>
    <lineage>
        <taxon>Bacteria</taxon>
        <taxon>Bacillati</taxon>
        <taxon>Bacillota</taxon>
        <taxon>Bacilli</taxon>
        <taxon>Bacillales</taxon>
        <taxon>Bacillaceae</taxon>
        <taxon>Paraliobacillus</taxon>
    </lineage>
</organism>
<evidence type="ECO:0000259" key="1">
    <source>
        <dbReference type="Pfam" id="PF14311"/>
    </source>
</evidence>
<accession>A0A917TUT4</accession>
<gene>
    <name evidence="2" type="ORF">GCM10011351_26880</name>
</gene>
<dbReference type="EMBL" id="BMLG01000020">
    <property type="protein sequence ID" value="GGM39344.1"/>
    <property type="molecule type" value="Genomic_DNA"/>
</dbReference>
<dbReference type="Pfam" id="PF14311">
    <property type="entry name" value="DUF4379"/>
    <property type="match status" value="2"/>
</dbReference>
<feature type="domain" description="Treble clef zinc finger" evidence="1">
    <location>
        <begin position="570"/>
        <end position="625"/>
    </location>
</feature>
<reference evidence="2" key="2">
    <citation type="submission" date="2020-09" db="EMBL/GenBank/DDBJ databases">
        <authorList>
            <person name="Sun Q."/>
            <person name="Zhou Y."/>
        </authorList>
    </citation>
    <scope>NUCLEOTIDE SEQUENCE</scope>
    <source>
        <strain evidence="2">CGMCC 1.6333</strain>
    </source>
</reference>
<protein>
    <recommendedName>
        <fullName evidence="1">Treble clef zinc finger domain-containing protein</fullName>
    </recommendedName>
</protein>
<name>A0A917TUT4_9BACI</name>
<sequence length="707" mass="82842">MVKNKSLDTLYQKLLNKLQKKVKIDWEAVFDKEKEIFLKKLKSELSEVPVVKGWTKGKPITKTHPNILKIWSKANEDLGIFPENFSAGTPKQCAIFNCPRNPQHPPYIKRIFLVANKGQDCPYCKNSKLCLENSFGYKNQAFLPLWISNENDYTPFHFNVSSSYQAAILCGDCKKEALKHKITNLRDIRYCSNCKNNNRKIGTIKKNKYPKLERLYDDLWMNLLKGNSIDWEKVTKQEEKILTEEILSSNFKKLKKIKLKFTPISESHPKLIKEQWHTEINDLLGLKPDDIPAGSSQFAVFFCGRKDLNHPPHLSSIANKVYHSQGCPFCTSNKVCLTNSLAFNSPNIALTWNNELNNKGINPFKITPGGSKYKYYWYCPECNNDKWYTTPNDRKKYNSCNKCRKGYSTSFPEHAIYFYLRRLFKNCENRALLDGFEIDVLLQSYSVGIEYNGEYFHHNKKKADAHKLRAMEGKIDLLIIKESDKKIFHNSKRQFVHKVSKGYGSKEYFNTLEECIKKCIHYILKKNHNITRVGEFDIDIKRDQYIIQKEISHKLDNHIFQTHPCLKSHWDFERNNKNGIKPESYTFGSNKFAYWKCECGETYKRYIKTMSYSNKIIGCDDCRKKYFAKKIGSYQSTISTVEKKDNITQTHPQIKYMWDYELNGEIKPEYFRRGSAKEVYMKINGETKYIKIHNAIKIIEKSSNKLI</sequence>
<dbReference type="Gene3D" id="3.40.960.10">
    <property type="entry name" value="VSR Endonuclease"/>
    <property type="match status" value="1"/>
</dbReference>
<reference evidence="2" key="1">
    <citation type="journal article" date="2014" name="Int. J. Syst. Evol. Microbiol.">
        <title>Complete genome sequence of Corynebacterium casei LMG S-19264T (=DSM 44701T), isolated from a smear-ripened cheese.</title>
        <authorList>
            <consortium name="US DOE Joint Genome Institute (JGI-PGF)"/>
            <person name="Walter F."/>
            <person name="Albersmeier A."/>
            <person name="Kalinowski J."/>
            <person name="Ruckert C."/>
        </authorList>
    </citation>
    <scope>NUCLEOTIDE SEQUENCE</scope>
    <source>
        <strain evidence="2">CGMCC 1.6333</strain>
    </source>
</reference>
<dbReference type="InterPro" id="IPR025487">
    <property type="entry name" value="DUF4379"/>
</dbReference>
<dbReference type="RefSeq" id="WP_117156365.1">
    <property type="nucleotide sequence ID" value="NZ_BMLG01000020.1"/>
</dbReference>
<dbReference type="PANTHER" id="PTHR37317:SF1">
    <property type="entry name" value="ZINC-RIBBON DOMAIN-CONTAINING PROTEIN-RELATED"/>
    <property type="match status" value="1"/>
</dbReference>
<feature type="domain" description="Treble clef zinc finger" evidence="1">
    <location>
        <begin position="348"/>
        <end position="405"/>
    </location>
</feature>
<evidence type="ECO:0000313" key="3">
    <source>
        <dbReference type="Proteomes" id="UP000618460"/>
    </source>
</evidence>
<dbReference type="PANTHER" id="PTHR37317">
    <property type="entry name" value="BLR8090 PROTEIN"/>
    <property type="match status" value="1"/>
</dbReference>